<dbReference type="GO" id="GO:0005524">
    <property type="term" value="F:ATP binding"/>
    <property type="evidence" value="ECO:0007669"/>
    <property type="project" value="UniProtKB-UniRule"/>
</dbReference>
<dbReference type="SUPFAM" id="SSF52540">
    <property type="entry name" value="P-loop containing nucleoside triphosphate hydrolases"/>
    <property type="match status" value="2"/>
</dbReference>
<dbReference type="NCBIfam" id="TIGR00174">
    <property type="entry name" value="miaA"/>
    <property type="match status" value="1"/>
</dbReference>
<evidence type="ECO:0000256" key="2">
    <source>
        <dbReference type="ARBA" id="ARBA00003213"/>
    </source>
</evidence>
<evidence type="ECO:0000256" key="3">
    <source>
        <dbReference type="ARBA" id="ARBA00005842"/>
    </source>
</evidence>
<keyword evidence="6 10" id="KW-0547">Nucleotide-binding</keyword>
<name>A0A414FZM6_9ACTN</name>
<dbReference type="InterPro" id="IPR027417">
    <property type="entry name" value="P-loop_NTPase"/>
</dbReference>
<keyword evidence="5 10" id="KW-0819">tRNA processing</keyword>
<evidence type="ECO:0000313" key="15">
    <source>
        <dbReference type="Proteomes" id="UP000286050"/>
    </source>
</evidence>
<evidence type="ECO:0000256" key="4">
    <source>
        <dbReference type="ARBA" id="ARBA00022679"/>
    </source>
</evidence>
<feature type="site" description="Interaction with substrate tRNA" evidence="10">
    <location>
        <position position="99"/>
    </location>
</feature>
<dbReference type="PANTHER" id="PTHR11088">
    <property type="entry name" value="TRNA DIMETHYLALLYLTRANSFERASE"/>
    <property type="match status" value="1"/>
</dbReference>
<dbReference type="GO" id="GO:0052381">
    <property type="term" value="F:tRNA dimethylallyltransferase activity"/>
    <property type="evidence" value="ECO:0007669"/>
    <property type="project" value="UniProtKB-UniRule"/>
</dbReference>
<dbReference type="PANTHER" id="PTHR11088:SF60">
    <property type="entry name" value="TRNA DIMETHYLALLYLTRANSFERASE"/>
    <property type="match status" value="1"/>
</dbReference>
<evidence type="ECO:0000256" key="1">
    <source>
        <dbReference type="ARBA" id="ARBA00001946"/>
    </source>
</evidence>
<dbReference type="Pfam" id="PF01715">
    <property type="entry name" value="IPPT"/>
    <property type="match status" value="1"/>
</dbReference>
<feature type="binding site" evidence="10">
    <location>
        <begin position="11"/>
        <end position="16"/>
    </location>
    <ligand>
        <name>substrate</name>
    </ligand>
</feature>
<evidence type="ECO:0000256" key="12">
    <source>
        <dbReference type="RuleBase" id="RU003784"/>
    </source>
</evidence>
<keyword evidence="7 10" id="KW-0067">ATP-binding</keyword>
<dbReference type="Gene3D" id="1.10.20.140">
    <property type="match status" value="1"/>
</dbReference>
<dbReference type="AlphaFoldDB" id="A0A414FZM6"/>
<comment type="similarity">
    <text evidence="3 10 13">Belongs to the IPP transferase family.</text>
</comment>
<evidence type="ECO:0000256" key="13">
    <source>
        <dbReference type="RuleBase" id="RU003785"/>
    </source>
</evidence>
<comment type="catalytic activity">
    <reaction evidence="9 10 11">
        <text>adenosine(37) in tRNA + dimethylallyl diphosphate = N(6)-dimethylallyladenosine(37) in tRNA + diphosphate</text>
        <dbReference type="Rhea" id="RHEA:26482"/>
        <dbReference type="Rhea" id="RHEA-COMP:10162"/>
        <dbReference type="Rhea" id="RHEA-COMP:10375"/>
        <dbReference type="ChEBI" id="CHEBI:33019"/>
        <dbReference type="ChEBI" id="CHEBI:57623"/>
        <dbReference type="ChEBI" id="CHEBI:74411"/>
        <dbReference type="ChEBI" id="CHEBI:74415"/>
        <dbReference type="EC" id="2.5.1.75"/>
    </reaction>
</comment>
<evidence type="ECO:0000256" key="9">
    <source>
        <dbReference type="ARBA" id="ARBA00049563"/>
    </source>
</evidence>
<feature type="site" description="Interaction with substrate tRNA" evidence="10">
    <location>
        <position position="122"/>
    </location>
</feature>
<keyword evidence="4 10" id="KW-0808">Transferase</keyword>
<accession>A0A414FZM6</accession>
<dbReference type="Proteomes" id="UP000286050">
    <property type="component" value="Unassembled WGS sequence"/>
</dbReference>
<comment type="cofactor">
    <cofactor evidence="1 10">
        <name>Mg(2+)</name>
        <dbReference type="ChEBI" id="CHEBI:18420"/>
    </cofactor>
</comment>
<gene>
    <name evidence="10" type="primary">miaA</name>
    <name evidence="14" type="ORF">DW787_00515</name>
</gene>
<comment type="caution">
    <text evidence="14">The sequence shown here is derived from an EMBL/GenBank/DDBJ whole genome shotgun (WGS) entry which is preliminary data.</text>
</comment>
<sequence length="306" mass="34451">MTPIVAITGPTAVGKSSLADMLAIRWGSEVLSADAMQVYRGMDIGTAKTPVDERPVPLRLVDLVDVFQPYSAAQFQVDARGEVERLQSEGKTPIFCGGTGLYLRAALDDMHFPKGEVDDERRERYNKLAEDLGPLGIHAMLEKRDPRSAEIIHPNNVKRVVRALEMCDEGVSYADQAAGFSQHNPFYEHVTFALTMDRARLYERIDRRVDVMMGEGLLEEVKGLLDCGARDALTSMQAIGYKEIISYLDGECTLSDAVDLIKQRSRRYAKRQISWCKRDERTRWIDLDRMGVEDALDLIEHEVLKG</sequence>
<evidence type="ECO:0000256" key="11">
    <source>
        <dbReference type="RuleBase" id="RU003783"/>
    </source>
</evidence>
<evidence type="ECO:0000313" key="14">
    <source>
        <dbReference type="EMBL" id="RHD57366.1"/>
    </source>
</evidence>
<comment type="subunit">
    <text evidence="10">Monomer.</text>
</comment>
<evidence type="ECO:0000256" key="8">
    <source>
        <dbReference type="ARBA" id="ARBA00022842"/>
    </source>
</evidence>
<dbReference type="HAMAP" id="MF_00185">
    <property type="entry name" value="IPP_trans"/>
    <property type="match status" value="1"/>
</dbReference>
<dbReference type="InterPro" id="IPR039657">
    <property type="entry name" value="Dimethylallyltransferase"/>
</dbReference>
<proteinExistence type="inferred from homology"/>
<dbReference type="GO" id="GO:0006400">
    <property type="term" value="P:tRNA modification"/>
    <property type="evidence" value="ECO:0007669"/>
    <property type="project" value="TreeGrafter"/>
</dbReference>
<protein>
    <recommendedName>
        <fullName evidence="10">tRNA dimethylallyltransferase</fullName>
        <ecNumber evidence="10">2.5.1.75</ecNumber>
    </recommendedName>
    <alternativeName>
        <fullName evidence="10">Dimethylallyl diphosphate:tRNA dimethylallyltransferase</fullName>
        <shortName evidence="10">DMAPP:tRNA dimethylallyltransferase</shortName>
        <shortName evidence="10">DMATase</shortName>
    </alternativeName>
    <alternativeName>
        <fullName evidence="10">Isopentenyl-diphosphate:tRNA isopentenyltransferase</fullName>
        <shortName evidence="10">IPP transferase</shortName>
        <shortName evidence="10">IPPT</shortName>
        <shortName evidence="10">IPTase</shortName>
    </alternativeName>
</protein>
<reference evidence="14 15" key="1">
    <citation type="submission" date="2018-08" db="EMBL/GenBank/DDBJ databases">
        <title>A genome reference for cultivated species of the human gut microbiota.</title>
        <authorList>
            <person name="Zou Y."/>
            <person name="Xue W."/>
            <person name="Luo G."/>
        </authorList>
    </citation>
    <scope>NUCLEOTIDE SEQUENCE [LARGE SCALE GENOMIC DNA]</scope>
    <source>
        <strain evidence="14 15">AM30-5LB</strain>
    </source>
</reference>
<comment type="caution">
    <text evidence="10">Lacks conserved residue(s) required for the propagation of feature annotation.</text>
</comment>
<evidence type="ECO:0000256" key="5">
    <source>
        <dbReference type="ARBA" id="ARBA00022694"/>
    </source>
</evidence>
<organism evidence="14 15">
    <name type="scientific">Collinsella intestinalis</name>
    <dbReference type="NCBI Taxonomy" id="147207"/>
    <lineage>
        <taxon>Bacteria</taxon>
        <taxon>Bacillati</taxon>
        <taxon>Actinomycetota</taxon>
        <taxon>Coriobacteriia</taxon>
        <taxon>Coriobacteriales</taxon>
        <taxon>Coriobacteriaceae</taxon>
        <taxon>Collinsella</taxon>
    </lineage>
</organism>
<evidence type="ECO:0000256" key="10">
    <source>
        <dbReference type="HAMAP-Rule" id="MF_00185"/>
    </source>
</evidence>
<dbReference type="EMBL" id="QSJI01000001">
    <property type="protein sequence ID" value="RHD57366.1"/>
    <property type="molecule type" value="Genomic_DNA"/>
</dbReference>
<dbReference type="RefSeq" id="WP_118271177.1">
    <property type="nucleotide sequence ID" value="NZ_QSJI01000001.1"/>
</dbReference>
<keyword evidence="8 10" id="KW-0460">Magnesium</keyword>
<evidence type="ECO:0000256" key="7">
    <source>
        <dbReference type="ARBA" id="ARBA00022840"/>
    </source>
</evidence>
<dbReference type="Gene3D" id="3.40.50.300">
    <property type="entry name" value="P-loop containing nucleotide triphosphate hydrolases"/>
    <property type="match status" value="1"/>
</dbReference>
<feature type="binding site" evidence="10">
    <location>
        <begin position="9"/>
        <end position="16"/>
    </location>
    <ligand>
        <name>ATP</name>
        <dbReference type="ChEBI" id="CHEBI:30616"/>
    </ligand>
</feature>
<comment type="function">
    <text evidence="2 10 12">Catalyzes the transfer of a dimethylallyl group onto the adenine at position 37 in tRNAs that read codons beginning with uridine, leading to the formation of N6-(dimethylallyl)adenosine (i(6)A).</text>
</comment>
<dbReference type="InterPro" id="IPR018022">
    <property type="entry name" value="IPT"/>
</dbReference>
<evidence type="ECO:0000256" key="6">
    <source>
        <dbReference type="ARBA" id="ARBA00022741"/>
    </source>
</evidence>
<dbReference type="EC" id="2.5.1.75" evidence="10"/>